<keyword evidence="2" id="KW-1185">Reference proteome</keyword>
<dbReference type="HOGENOM" id="CLU_2121379_0_0_1"/>
<evidence type="ECO:0000313" key="2">
    <source>
        <dbReference type="Proteomes" id="UP000053424"/>
    </source>
</evidence>
<dbReference type="Proteomes" id="UP000053424">
    <property type="component" value="Unassembled WGS sequence"/>
</dbReference>
<protein>
    <submittedName>
        <fullName evidence="1">Uncharacterized protein</fullName>
    </submittedName>
</protein>
<dbReference type="EMBL" id="KN831772">
    <property type="protein sequence ID" value="KIM45343.1"/>
    <property type="molecule type" value="Genomic_DNA"/>
</dbReference>
<dbReference type="AlphaFoldDB" id="A0A0C2Y662"/>
<evidence type="ECO:0000313" key="1">
    <source>
        <dbReference type="EMBL" id="KIM45343.1"/>
    </source>
</evidence>
<reference evidence="2" key="2">
    <citation type="submission" date="2015-01" db="EMBL/GenBank/DDBJ databases">
        <title>Evolutionary Origins and Diversification of the Mycorrhizal Mutualists.</title>
        <authorList>
            <consortium name="DOE Joint Genome Institute"/>
            <consortium name="Mycorrhizal Genomics Consortium"/>
            <person name="Kohler A."/>
            <person name="Kuo A."/>
            <person name="Nagy L.G."/>
            <person name="Floudas D."/>
            <person name="Copeland A."/>
            <person name="Barry K.W."/>
            <person name="Cichocki N."/>
            <person name="Veneault-Fourrey C."/>
            <person name="LaButti K."/>
            <person name="Lindquist E.A."/>
            <person name="Lipzen A."/>
            <person name="Lundell T."/>
            <person name="Morin E."/>
            <person name="Murat C."/>
            <person name="Riley R."/>
            <person name="Ohm R."/>
            <person name="Sun H."/>
            <person name="Tunlid A."/>
            <person name="Henrissat B."/>
            <person name="Grigoriev I.V."/>
            <person name="Hibbett D.S."/>
            <person name="Martin F."/>
        </authorList>
    </citation>
    <scope>NUCLEOTIDE SEQUENCE [LARGE SCALE GENOMIC DNA]</scope>
    <source>
        <strain evidence="2">h7</strain>
    </source>
</reference>
<accession>A0A0C2Y662</accession>
<organism evidence="1 2">
    <name type="scientific">Hebeloma cylindrosporum</name>
    <dbReference type="NCBI Taxonomy" id="76867"/>
    <lineage>
        <taxon>Eukaryota</taxon>
        <taxon>Fungi</taxon>
        <taxon>Dikarya</taxon>
        <taxon>Basidiomycota</taxon>
        <taxon>Agaricomycotina</taxon>
        <taxon>Agaricomycetes</taxon>
        <taxon>Agaricomycetidae</taxon>
        <taxon>Agaricales</taxon>
        <taxon>Agaricineae</taxon>
        <taxon>Hymenogastraceae</taxon>
        <taxon>Hebeloma</taxon>
    </lineage>
</organism>
<proteinExistence type="predicted"/>
<sequence>MAGVKVFFLHRRTVIGVTAPAGAEVRALELLGFNERRTVVATRYAIPLTIGADSNRIVQADVCVLHRPTMVLLVLIEDESLSNSTDAESQVVADAIVDSTTKTESREALQTYPP</sequence>
<gene>
    <name evidence="1" type="ORF">M413DRAFT_24568</name>
</gene>
<name>A0A0C2Y662_HEBCY</name>
<dbReference type="OrthoDB" id="3253976at2759"/>
<reference evidence="1 2" key="1">
    <citation type="submission" date="2014-04" db="EMBL/GenBank/DDBJ databases">
        <authorList>
            <consortium name="DOE Joint Genome Institute"/>
            <person name="Kuo A."/>
            <person name="Gay G."/>
            <person name="Dore J."/>
            <person name="Kohler A."/>
            <person name="Nagy L.G."/>
            <person name="Floudas D."/>
            <person name="Copeland A."/>
            <person name="Barry K.W."/>
            <person name="Cichocki N."/>
            <person name="Veneault-Fourrey C."/>
            <person name="LaButti K."/>
            <person name="Lindquist E.A."/>
            <person name="Lipzen A."/>
            <person name="Lundell T."/>
            <person name="Morin E."/>
            <person name="Murat C."/>
            <person name="Sun H."/>
            <person name="Tunlid A."/>
            <person name="Henrissat B."/>
            <person name="Grigoriev I.V."/>
            <person name="Hibbett D.S."/>
            <person name="Martin F."/>
            <person name="Nordberg H.P."/>
            <person name="Cantor M.N."/>
            <person name="Hua S.X."/>
        </authorList>
    </citation>
    <scope>NUCLEOTIDE SEQUENCE [LARGE SCALE GENOMIC DNA]</scope>
    <source>
        <strain evidence="2">h7</strain>
    </source>
</reference>